<dbReference type="OrthoDB" id="9810662at2"/>
<evidence type="ECO:0000256" key="3">
    <source>
        <dbReference type="ARBA" id="ARBA00022692"/>
    </source>
</evidence>
<evidence type="ECO:0000256" key="2">
    <source>
        <dbReference type="ARBA" id="ARBA00022475"/>
    </source>
</evidence>
<dbReference type="STRING" id="538381.GCA_001696535_02329"/>
<dbReference type="EMBL" id="OBML01000009">
    <property type="protein sequence ID" value="SOC17672.1"/>
    <property type="molecule type" value="Genomic_DNA"/>
</dbReference>
<evidence type="ECO:0000256" key="5">
    <source>
        <dbReference type="ARBA" id="ARBA00023136"/>
    </source>
</evidence>
<keyword evidence="9" id="KW-1185">Reference proteome</keyword>
<dbReference type="PANTHER" id="PTHR35007">
    <property type="entry name" value="INTEGRAL MEMBRANE PROTEIN-RELATED"/>
    <property type="match status" value="1"/>
</dbReference>
<name>A0A285T847_9HYPH</name>
<sequence>MGLDFSNLLSQQAMIAILTMVAIAGTLFSLVVPLLEGDKLKSRMKSVALEREQMRARERARLADDKANARVSLRNKPKKNMQRIVDRLNLKNLLSDNETKLRLIRAGYRGVRPLYTYLFARLLMPVILFLFALFYTFVVLQLDQPAMVKVFIACLAAFIGFYAPDLYLKNKIQKRQLSINRAWPDALDLMLICVESGMSIEVAFRRVSDEIGIQSIPLAEELTLTNAELSYLGDRRMAYENLANRTGLEGVKNVSLALIQAERYGTPISTALRVMADENRMQRMQAAEKKAAALPPKLTVPMIVFFLPVLLAVIIGPAIIQALATF</sequence>
<evidence type="ECO:0000313" key="8">
    <source>
        <dbReference type="EMBL" id="SOC17672.1"/>
    </source>
</evidence>
<feature type="transmembrane region" description="Helical" evidence="6">
    <location>
        <begin position="118"/>
        <end position="140"/>
    </location>
</feature>
<feature type="transmembrane region" description="Helical" evidence="6">
    <location>
        <begin position="146"/>
        <end position="168"/>
    </location>
</feature>
<dbReference type="Proteomes" id="UP000219331">
    <property type="component" value="Unassembled WGS sequence"/>
</dbReference>
<comment type="subcellular location">
    <subcellularLocation>
        <location evidence="1">Cell membrane</location>
        <topology evidence="1">Multi-pass membrane protein</topology>
    </subcellularLocation>
</comment>
<proteinExistence type="predicted"/>
<feature type="transmembrane region" description="Helical" evidence="6">
    <location>
        <begin position="298"/>
        <end position="320"/>
    </location>
</feature>
<feature type="domain" description="Type II secretion system protein GspF" evidence="7">
    <location>
        <begin position="187"/>
        <end position="315"/>
    </location>
</feature>
<protein>
    <submittedName>
        <fullName evidence="8">Tight adherence protein C</fullName>
    </submittedName>
</protein>
<dbReference type="Pfam" id="PF00482">
    <property type="entry name" value="T2SSF"/>
    <property type="match status" value="1"/>
</dbReference>
<keyword evidence="2" id="KW-1003">Cell membrane</keyword>
<evidence type="ECO:0000259" key="7">
    <source>
        <dbReference type="Pfam" id="PF00482"/>
    </source>
</evidence>
<evidence type="ECO:0000256" key="1">
    <source>
        <dbReference type="ARBA" id="ARBA00004651"/>
    </source>
</evidence>
<evidence type="ECO:0000256" key="6">
    <source>
        <dbReference type="SAM" id="Phobius"/>
    </source>
</evidence>
<keyword evidence="3 6" id="KW-0812">Transmembrane</keyword>
<keyword evidence="4 6" id="KW-1133">Transmembrane helix</keyword>
<dbReference type="AlphaFoldDB" id="A0A285T847"/>
<evidence type="ECO:0000256" key="4">
    <source>
        <dbReference type="ARBA" id="ARBA00022989"/>
    </source>
</evidence>
<dbReference type="InterPro" id="IPR018076">
    <property type="entry name" value="T2SS_GspF_dom"/>
</dbReference>
<reference evidence="8 9" key="1">
    <citation type="submission" date="2017-08" db="EMBL/GenBank/DDBJ databases">
        <authorList>
            <person name="de Groot N.N."/>
        </authorList>
    </citation>
    <scope>NUCLEOTIDE SEQUENCE [LARGE SCALE GENOMIC DNA]</scope>
    <source>
        <strain evidence="8 9">USBA 352</strain>
    </source>
</reference>
<dbReference type="RefSeq" id="WP_097175637.1">
    <property type="nucleotide sequence ID" value="NZ_OBML01000009.1"/>
</dbReference>
<accession>A0A285T847</accession>
<keyword evidence="5 6" id="KW-0472">Membrane</keyword>
<organism evidence="8 9">
    <name type="scientific">Stappia indica</name>
    <dbReference type="NCBI Taxonomy" id="538381"/>
    <lineage>
        <taxon>Bacteria</taxon>
        <taxon>Pseudomonadati</taxon>
        <taxon>Pseudomonadota</taxon>
        <taxon>Alphaproteobacteria</taxon>
        <taxon>Hyphomicrobiales</taxon>
        <taxon>Stappiaceae</taxon>
        <taxon>Stappia</taxon>
    </lineage>
</organism>
<gene>
    <name evidence="8" type="ORF">SAMN05421512_10949</name>
</gene>
<dbReference type="PANTHER" id="PTHR35007:SF2">
    <property type="entry name" value="PILUS ASSEMBLE PROTEIN"/>
    <property type="match status" value="1"/>
</dbReference>
<evidence type="ECO:0000313" key="9">
    <source>
        <dbReference type="Proteomes" id="UP000219331"/>
    </source>
</evidence>
<dbReference type="GO" id="GO:0005886">
    <property type="term" value="C:plasma membrane"/>
    <property type="evidence" value="ECO:0007669"/>
    <property type="project" value="UniProtKB-SubCell"/>
</dbReference>
<feature type="transmembrane region" description="Helical" evidence="6">
    <location>
        <begin position="12"/>
        <end position="35"/>
    </location>
</feature>